<evidence type="ECO:0000313" key="3">
    <source>
        <dbReference type="Proteomes" id="UP000327013"/>
    </source>
</evidence>
<gene>
    <name evidence="2" type="ORF">FH972_000994</name>
</gene>
<dbReference type="OrthoDB" id="1329372at2759"/>
<sequence length="192" mass="22754">MLLVCDCNLWLEKDRDFFVMGQMTLFGRITGRDNRNLLFFEKISFGQRSPRNRDEWYTSSPSSFVMLQWFDEFGHTNPTDPSEQAIKAKGKKKMTPRKRMHSRVALPRILTRLLRRGQPLSGEFPSICCLVRYLSVPPIRIRRVRCTRSKRMHWMDARALRRKDVFRGERPWGDTVCDPWISDQETISKLRG</sequence>
<dbReference type="AlphaFoldDB" id="A0A5N6QDH3"/>
<evidence type="ECO:0000256" key="1">
    <source>
        <dbReference type="SAM" id="MobiDB-lite"/>
    </source>
</evidence>
<feature type="compositionally biased region" description="Basic residues" evidence="1">
    <location>
        <begin position="88"/>
        <end position="98"/>
    </location>
</feature>
<proteinExistence type="predicted"/>
<reference evidence="2 3" key="1">
    <citation type="submission" date="2019-06" db="EMBL/GenBank/DDBJ databases">
        <title>A chromosomal-level reference genome of Carpinus fangiana (Coryloideae, Betulaceae).</title>
        <authorList>
            <person name="Yang X."/>
            <person name="Wang Z."/>
            <person name="Zhang L."/>
            <person name="Hao G."/>
            <person name="Liu J."/>
            <person name="Yang Y."/>
        </authorList>
    </citation>
    <scope>NUCLEOTIDE SEQUENCE [LARGE SCALE GENOMIC DNA]</scope>
    <source>
        <strain evidence="2">Cfa_2016G</strain>
        <tissue evidence="2">Leaf</tissue>
    </source>
</reference>
<dbReference type="Proteomes" id="UP000327013">
    <property type="component" value="Chromosome 1"/>
</dbReference>
<protein>
    <submittedName>
        <fullName evidence="2">Uncharacterized protein</fullName>
    </submittedName>
</protein>
<feature type="region of interest" description="Disordered" evidence="1">
    <location>
        <begin position="78"/>
        <end position="98"/>
    </location>
</feature>
<organism evidence="2 3">
    <name type="scientific">Carpinus fangiana</name>
    <dbReference type="NCBI Taxonomy" id="176857"/>
    <lineage>
        <taxon>Eukaryota</taxon>
        <taxon>Viridiplantae</taxon>
        <taxon>Streptophyta</taxon>
        <taxon>Embryophyta</taxon>
        <taxon>Tracheophyta</taxon>
        <taxon>Spermatophyta</taxon>
        <taxon>Magnoliopsida</taxon>
        <taxon>eudicotyledons</taxon>
        <taxon>Gunneridae</taxon>
        <taxon>Pentapetalae</taxon>
        <taxon>rosids</taxon>
        <taxon>fabids</taxon>
        <taxon>Fagales</taxon>
        <taxon>Betulaceae</taxon>
        <taxon>Carpinus</taxon>
    </lineage>
</organism>
<keyword evidence="3" id="KW-1185">Reference proteome</keyword>
<name>A0A5N6QDH3_9ROSI</name>
<evidence type="ECO:0000313" key="2">
    <source>
        <dbReference type="EMBL" id="KAE7996260.1"/>
    </source>
</evidence>
<dbReference type="EMBL" id="CM017321">
    <property type="protein sequence ID" value="KAE7996260.1"/>
    <property type="molecule type" value="Genomic_DNA"/>
</dbReference>
<accession>A0A5N6QDH3</accession>